<keyword evidence="2" id="KW-1185">Reference proteome</keyword>
<organism evidence="3">
    <name type="scientific">Thelazia callipaeda</name>
    <name type="common">Oriental eyeworm</name>
    <name type="synonym">Parasitic nematode</name>
    <dbReference type="NCBI Taxonomy" id="103827"/>
    <lineage>
        <taxon>Eukaryota</taxon>
        <taxon>Metazoa</taxon>
        <taxon>Ecdysozoa</taxon>
        <taxon>Nematoda</taxon>
        <taxon>Chromadorea</taxon>
        <taxon>Rhabditida</taxon>
        <taxon>Spirurina</taxon>
        <taxon>Spiruromorpha</taxon>
        <taxon>Thelazioidea</taxon>
        <taxon>Thelaziidae</taxon>
        <taxon>Thelazia</taxon>
    </lineage>
</organism>
<dbReference type="WBParaSite" id="TCLT_0000153801-mRNA-1">
    <property type="protein sequence ID" value="TCLT_0000153801-mRNA-1"/>
    <property type="gene ID" value="TCLT_0000153801"/>
</dbReference>
<protein>
    <submittedName>
        <fullName evidence="3">Transposase</fullName>
    </submittedName>
</protein>
<proteinExistence type="predicted"/>
<dbReference type="OrthoDB" id="6407164at2759"/>
<evidence type="ECO:0000313" key="1">
    <source>
        <dbReference type="EMBL" id="VDM97035.1"/>
    </source>
</evidence>
<dbReference type="AlphaFoldDB" id="A0A0N5CMZ7"/>
<evidence type="ECO:0000313" key="2">
    <source>
        <dbReference type="Proteomes" id="UP000276776"/>
    </source>
</evidence>
<evidence type="ECO:0000313" key="3">
    <source>
        <dbReference type="WBParaSite" id="TCLT_0000153801-mRNA-1"/>
    </source>
</evidence>
<dbReference type="EMBL" id="UYYF01000205">
    <property type="protein sequence ID" value="VDM97035.1"/>
    <property type="molecule type" value="Genomic_DNA"/>
</dbReference>
<reference evidence="1 2" key="2">
    <citation type="submission" date="2018-11" db="EMBL/GenBank/DDBJ databases">
        <authorList>
            <consortium name="Pathogen Informatics"/>
        </authorList>
    </citation>
    <scope>NUCLEOTIDE SEQUENCE [LARGE SCALE GENOMIC DNA]</scope>
</reference>
<sequence length="31" mass="3589">MDVRSAQKAYSADPKFQGHQLRIAFHDQSKK</sequence>
<gene>
    <name evidence="1" type="ORF">TCLT_LOCUS1539</name>
</gene>
<dbReference type="Proteomes" id="UP000276776">
    <property type="component" value="Unassembled WGS sequence"/>
</dbReference>
<reference evidence="3" key="1">
    <citation type="submission" date="2017-02" db="UniProtKB">
        <authorList>
            <consortium name="WormBaseParasite"/>
        </authorList>
    </citation>
    <scope>IDENTIFICATION</scope>
</reference>
<name>A0A0N5CMZ7_THECL</name>
<accession>A0A0N5CMZ7</accession>